<evidence type="ECO:0008006" key="2">
    <source>
        <dbReference type="Google" id="ProtNLM"/>
    </source>
</evidence>
<gene>
    <name evidence="1" type="ORF">LCGC14_1253140</name>
</gene>
<comment type="caution">
    <text evidence="1">The sequence shown here is derived from an EMBL/GenBank/DDBJ whole genome shotgun (WGS) entry which is preliminary data.</text>
</comment>
<dbReference type="AlphaFoldDB" id="A0A0F9NJF6"/>
<organism evidence="1">
    <name type="scientific">marine sediment metagenome</name>
    <dbReference type="NCBI Taxonomy" id="412755"/>
    <lineage>
        <taxon>unclassified sequences</taxon>
        <taxon>metagenomes</taxon>
        <taxon>ecological metagenomes</taxon>
    </lineage>
</organism>
<dbReference type="EMBL" id="LAZR01006887">
    <property type="protein sequence ID" value="KKM88975.1"/>
    <property type="molecule type" value="Genomic_DNA"/>
</dbReference>
<dbReference type="Gene3D" id="3.30.420.280">
    <property type="match status" value="1"/>
</dbReference>
<protein>
    <recommendedName>
        <fullName evidence="2">Terminase large subunit gp17-like C-terminal domain-containing protein</fullName>
    </recommendedName>
</protein>
<proteinExistence type="predicted"/>
<reference evidence="1" key="1">
    <citation type="journal article" date="2015" name="Nature">
        <title>Complex archaea that bridge the gap between prokaryotes and eukaryotes.</title>
        <authorList>
            <person name="Spang A."/>
            <person name="Saw J.H."/>
            <person name="Jorgensen S.L."/>
            <person name="Zaremba-Niedzwiedzka K."/>
            <person name="Martijn J."/>
            <person name="Lind A.E."/>
            <person name="van Eijk R."/>
            <person name="Schleper C."/>
            <person name="Guy L."/>
            <person name="Ettema T.J."/>
        </authorList>
    </citation>
    <scope>NUCLEOTIDE SEQUENCE</scope>
</reference>
<feature type="non-terminal residue" evidence="1">
    <location>
        <position position="396"/>
    </location>
</feature>
<dbReference type="InterPro" id="IPR027417">
    <property type="entry name" value="P-loop_NTPase"/>
</dbReference>
<sequence length="396" mass="44852">MVTEEKTKVQVTLPRPHARQEEFVHSGKKRIIIRAGRRGGKTVGVAIRAVERFLQGRRQLYAAPTSEQVGKFWFEVTAALAPLLRAETIIVNGEEVTRPALFKKNESEQYIEVPGTEQRIKAKTAWNADTLRGDYADDLYLDEFQLMNEDTWEIVGAPMLLDNNGDAVFIYTPPSLRSTGVSKARDPRHAAKLFKSASLDKTGRWQAVHFPSHDNPHISKEALQELMQDMSKKSYRQEILAEDDELQLTWLVWGAFNETCKIPRFPIPTNWLIHSGHDFGPANPAALFFAQDPATGNFYAFKEYLPGGGSTATHVEVFKEVTEGYNVISRTGGSPQEEDSRSNYSSHGWPIAAPKIKHVKPQIDKVIGMMELNKIFIFEDMSNLLEEVYDCLWKRD</sequence>
<evidence type="ECO:0000313" key="1">
    <source>
        <dbReference type="EMBL" id="KKM88975.1"/>
    </source>
</evidence>
<name>A0A0F9NJF6_9ZZZZ</name>
<dbReference type="Gene3D" id="3.40.50.300">
    <property type="entry name" value="P-loop containing nucleotide triphosphate hydrolases"/>
    <property type="match status" value="1"/>
</dbReference>
<accession>A0A0F9NJF6</accession>